<dbReference type="PANTHER" id="PTHR33327:SF3">
    <property type="entry name" value="RNA-DIRECTED DNA POLYMERASE"/>
    <property type="match status" value="1"/>
</dbReference>
<comment type="caution">
    <text evidence="2">The sequence shown here is derived from an EMBL/GenBank/DDBJ whole genome shotgun (WGS) entry which is preliminary data.</text>
</comment>
<sequence length="245" mass="27803">MCQSQEAVKSEIARVSVKIPPFWRKNVSVWLYQVESQFVTSGITSEITKYHYVLGSLDPEIAELLSDLVCTPVTEASYATLKGRLIKEFEESETSKTKKLITELELGDKKPTTLLREMRSLAGQQVTDDFLKNLFLQRLPNNVKSILATSNDTVDNLAVMADKIIDISPSTTQHIAQLQTNTNENNLNELRQQITELTTSVNELKFQRSRSIIIQLSPKIPFTNTNSIHFTRQHKKILRDLLVPS</sequence>
<dbReference type="InterPro" id="IPR055469">
    <property type="entry name" value="DUF7041"/>
</dbReference>
<dbReference type="PANTHER" id="PTHR33327">
    <property type="entry name" value="ENDONUCLEASE"/>
    <property type="match status" value="1"/>
</dbReference>
<keyword evidence="3" id="KW-1185">Reference proteome</keyword>
<evidence type="ECO:0000259" key="1">
    <source>
        <dbReference type="Pfam" id="PF23055"/>
    </source>
</evidence>
<name>A0AAN7V519_9COLE</name>
<feature type="domain" description="DUF7041" evidence="1">
    <location>
        <begin position="19"/>
        <end position="101"/>
    </location>
</feature>
<gene>
    <name evidence="2" type="ORF">RI129_011750</name>
</gene>
<reference evidence="2 3" key="1">
    <citation type="journal article" date="2024" name="Insects">
        <title>An Improved Chromosome-Level Genome Assembly of the Firefly Pyrocoelia pectoralis.</title>
        <authorList>
            <person name="Fu X."/>
            <person name="Meyer-Rochow V.B."/>
            <person name="Ballantyne L."/>
            <person name="Zhu X."/>
        </authorList>
    </citation>
    <scope>NUCLEOTIDE SEQUENCE [LARGE SCALE GENOMIC DNA]</scope>
    <source>
        <strain evidence="2">XCY_ONT2</strain>
    </source>
</reference>
<evidence type="ECO:0000313" key="3">
    <source>
        <dbReference type="Proteomes" id="UP001329430"/>
    </source>
</evidence>
<organism evidence="2 3">
    <name type="scientific">Pyrocoelia pectoralis</name>
    <dbReference type="NCBI Taxonomy" id="417401"/>
    <lineage>
        <taxon>Eukaryota</taxon>
        <taxon>Metazoa</taxon>
        <taxon>Ecdysozoa</taxon>
        <taxon>Arthropoda</taxon>
        <taxon>Hexapoda</taxon>
        <taxon>Insecta</taxon>
        <taxon>Pterygota</taxon>
        <taxon>Neoptera</taxon>
        <taxon>Endopterygota</taxon>
        <taxon>Coleoptera</taxon>
        <taxon>Polyphaga</taxon>
        <taxon>Elateriformia</taxon>
        <taxon>Elateroidea</taxon>
        <taxon>Lampyridae</taxon>
        <taxon>Lampyrinae</taxon>
        <taxon>Pyrocoelia</taxon>
    </lineage>
</organism>
<dbReference type="EMBL" id="JAVRBK010000009">
    <property type="protein sequence ID" value="KAK5639258.1"/>
    <property type="molecule type" value="Genomic_DNA"/>
</dbReference>
<dbReference type="Proteomes" id="UP001329430">
    <property type="component" value="Chromosome 9"/>
</dbReference>
<accession>A0AAN7V519</accession>
<proteinExistence type="predicted"/>
<dbReference type="AlphaFoldDB" id="A0AAN7V519"/>
<evidence type="ECO:0000313" key="2">
    <source>
        <dbReference type="EMBL" id="KAK5639258.1"/>
    </source>
</evidence>
<protein>
    <recommendedName>
        <fullName evidence="1">DUF7041 domain-containing protein</fullName>
    </recommendedName>
</protein>
<dbReference type="Pfam" id="PF23055">
    <property type="entry name" value="DUF7041"/>
    <property type="match status" value="1"/>
</dbReference>